<dbReference type="Pfam" id="PF23433">
    <property type="entry name" value="DUF7119"/>
    <property type="match status" value="1"/>
</dbReference>
<dbReference type="Proteomes" id="UP001596328">
    <property type="component" value="Unassembled WGS sequence"/>
</dbReference>
<evidence type="ECO:0000259" key="1">
    <source>
        <dbReference type="Pfam" id="PF23433"/>
    </source>
</evidence>
<evidence type="ECO:0000313" key="2">
    <source>
        <dbReference type="EMBL" id="MFC6725339.1"/>
    </source>
</evidence>
<sequence length="87" mass="9430">ARLHLAWATIDADLTVREIRSIASTVNSGDSAVDALRASGVSPGHIELDLPLDRYLQLRRRASLENREPSEVAADALDAYFDPATEG</sequence>
<protein>
    <recommendedName>
        <fullName evidence="1">DUF7119 domain-containing protein</fullName>
    </recommendedName>
</protein>
<keyword evidence="3" id="KW-1185">Reference proteome</keyword>
<dbReference type="InterPro" id="IPR055543">
    <property type="entry name" value="DUF7119"/>
</dbReference>
<dbReference type="AlphaFoldDB" id="A0ABD5S0Y6"/>
<gene>
    <name evidence="2" type="ORF">ACFQE1_13365</name>
</gene>
<evidence type="ECO:0000313" key="3">
    <source>
        <dbReference type="Proteomes" id="UP001596328"/>
    </source>
</evidence>
<feature type="non-terminal residue" evidence="2">
    <location>
        <position position="1"/>
    </location>
</feature>
<dbReference type="EMBL" id="JBHSWU010000481">
    <property type="protein sequence ID" value="MFC6725339.1"/>
    <property type="molecule type" value="Genomic_DNA"/>
</dbReference>
<name>A0ABD5S0Y6_9EURY</name>
<accession>A0ABD5S0Y6</accession>
<proteinExistence type="predicted"/>
<reference evidence="2 3" key="1">
    <citation type="journal article" date="2019" name="Int. J. Syst. Evol. Microbiol.">
        <title>The Global Catalogue of Microorganisms (GCM) 10K type strain sequencing project: providing services to taxonomists for standard genome sequencing and annotation.</title>
        <authorList>
            <consortium name="The Broad Institute Genomics Platform"/>
            <consortium name="The Broad Institute Genome Sequencing Center for Infectious Disease"/>
            <person name="Wu L."/>
            <person name="Ma J."/>
        </authorList>
    </citation>
    <scope>NUCLEOTIDE SEQUENCE [LARGE SCALE GENOMIC DNA]</scope>
    <source>
        <strain evidence="2 3">NBRC 111368</strain>
    </source>
</reference>
<comment type="caution">
    <text evidence="2">The sequence shown here is derived from an EMBL/GenBank/DDBJ whole genome shotgun (WGS) entry which is preliminary data.</text>
</comment>
<organism evidence="2 3">
    <name type="scientific">Halobium palmae</name>
    <dbReference type="NCBI Taxonomy" id="1776492"/>
    <lineage>
        <taxon>Archaea</taxon>
        <taxon>Methanobacteriati</taxon>
        <taxon>Methanobacteriota</taxon>
        <taxon>Stenosarchaea group</taxon>
        <taxon>Halobacteria</taxon>
        <taxon>Halobacteriales</taxon>
        <taxon>Haloferacaceae</taxon>
        <taxon>Halobium</taxon>
    </lineage>
</organism>
<feature type="domain" description="DUF7119" evidence="1">
    <location>
        <begin position="1"/>
        <end position="41"/>
    </location>
</feature>